<keyword evidence="1" id="KW-1133">Transmembrane helix</keyword>
<evidence type="ECO:0000259" key="3">
    <source>
        <dbReference type="Pfam" id="PF11797"/>
    </source>
</evidence>
<keyword evidence="1" id="KW-0472">Membrane</keyword>
<feature type="domain" description="WxL Interacting Protein peptidoglycan binding" evidence="2">
    <location>
        <begin position="41"/>
        <end position="158"/>
    </location>
</feature>
<organism evidence="4 5">
    <name type="scientific">Schleiferilactobacillus perolens DSM 12744</name>
    <dbReference type="NCBI Taxonomy" id="1423792"/>
    <lineage>
        <taxon>Bacteria</taxon>
        <taxon>Bacillati</taxon>
        <taxon>Bacillota</taxon>
        <taxon>Bacilli</taxon>
        <taxon>Lactobacillales</taxon>
        <taxon>Lactobacillaceae</taxon>
        <taxon>Schleiferilactobacillus</taxon>
    </lineage>
</organism>
<name>A0A0R1MUU7_9LACO</name>
<evidence type="ECO:0000259" key="2">
    <source>
        <dbReference type="Pfam" id="PF06030"/>
    </source>
</evidence>
<protein>
    <submittedName>
        <fullName evidence="4">Uncharacterized protein</fullName>
    </submittedName>
</protein>
<evidence type="ECO:0000313" key="5">
    <source>
        <dbReference type="Proteomes" id="UP000051330"/>
    </source>
</evidence>
<gene>
    <name evidence="4" type="ORF">FD09_GL000561</name>
</gene>
<feature type="domain" description="WxL Interacting Protein host binding" evidence="3">
    <location>
        <begin position="174"/>
        <end position="314"/>
    </location>
</feature>
<dbReference type="STRING" id="1423792.FD09_GL000561"/>
<dbReference type="EMBL" id="AZEC01000010">
    <property type="protein sequence ID" value="KRL11952.1"/>
    <property type="molecule type" value="Genomic_DNA"/>
</dbReference>
<dbReference type="InterPro" id="IPR010317">
    <property type="entry name" value="WxLIP_PGBD"/>
</dbReference>
<sequence length="357" mass="39927">MFDSIAFRRRALIVAIFFCAVISVLMTDICVTRAVVPDIGFRVQAIPPANQINQTAPWFQVNLKSGQKQKLTMQITNTTDKDITVYCTPTIAQTNRIGQIQYDVLTDKRDSTLQMDFSKIGPQKVKFVVPGKKTIAIDQNIQVPDTKMNGVLYGAFTFVSPDINKRQQESAKGDVSLQNQFHLTIPAVINVNDYQLASPDLHLERVTPVSFEAQPAVRARIHNIAPQVIAGRQMVCDARVYFRGSKKVLFRNKTTQMNFAPNSVIDYPISWGDSRMQPGEYTLRAKVTTGGGAGPSWNMVRNFTISGDQARKLNGQLTSRPDYSWLIIFLVLAAVLLIITIVAWAYRTGKHSSNKRT</sequence>
<evidence type="ECO:0000313" key="4">
    <source>
        <dbReference type="EMBL" id="KRL11952.1"/>
    </source>
</evidence>
<dbReference type="OrthoDB" id="2365961at2"/>
<dbReference type="Proteomes" id="UP000051330">
    <property type="component" value="Unassembled WGS sequence"/>
</dbReference>
<accession>A0A0R1MUU7</accession>
<dbReference type="AlphaFoldDB" id="A0A0R1MUU7"/>
<dbReference type="PATRIC" id="fig|1423792.3.peg.571"/>
<proteinExistence type="predicted"/>
<dbReference type="Pfam" id="PF11797">
    <property type="entry name" value="WxLIP_HBD"/>
    <property type="match status" value="1"/>
</dbReference>
<dbReference type="Pfam" id="PF06030">
    <property type="entry name" value="WxLIP_PGBD"/>
    <property type="match status" value="1"/>
</dbReference>
<comment type="caution">
    <text evidence="4">The sequence shown here is derived from an EMBL/GenBank/DDBJ whole genome shotgun (WGS) entry which is preliminary data.</text>
</comment>
<keyword evidence="5" id="KW-1185">Reference proteome</keyword>
<keyword evidence="1" id="KW-0812">Transmembrane</keyword>
<reference evidence="4 5" key="1">
    <citation type="journal article" date="2015" name="Genome Announc.">
        <title>Expanding the biotechnology potential of lactobacilli through comparative genomics of 213 strains and associated genera.</title>
        <authorList>
            <person name="Sun Z."/>
            <person name="Harris H.M."/>
            <person name="McCann A."/>
            <person name="Guo C."/>
            <person name="Argimon S."/>
            <person name="Zhang W."/>
            <person name="Yang X."/>
            <person name="Jeffery I.B."/>
            <person name="Cooney J.C."/>
            <person name="Kagawa T.F."/>
            <person name="Liu W."/>
            <person name="Song Y."/>
            <person name="Salvetti E."/>
            <person name="Wrobel A."/>
            <person name="Rasinkangas P."/>
            <person name="Parkhill J."/>
            <person name="Rea M.C."/>
            <person name="O'Sullivan O."/>
            <person name="Ritari J."/>
            <person name="Douillard F.P."/>
            <person name="Paul Ross R."/>
            <person name="Yang R."/>
            <person name="Briner A.E."/>
            <person name="Felis G.E."/>
            <person name="de Vos W.M."/>
            <person name="Barrangou R."/>
            <person name="Klaenhammer T.R."/>
            <person name="Caufield P.W."/>
            <person name="Cui Y."/>
            <person name="Zhang H."/>
            <person name="O'Toole P.W."/>
        </authorList>
    </citation>
    <scope>NUCLEOTIDE SEQUENCE [LARGE SCALE GENOMIC DNA]</scope>
    <source>
        <strain evidence="4 5">DSM 12744</strain>
    </source>
</reference>
<dbReference type="InterPro" id="IPR021759">
    <property type="entry name" value="WxLIP_HBD"/>
</dbReference>
<evidence type="ECO:0000256" key="1">
    <source>
        <dbReference type="SAM" id="Phobius"/>
    </source>
</evidence>
<feature type="transmembrane region" description="Helical" evidence="1">
    <location>
        <begin position="323"/>
        <end position="346"/>
    </location>
</feature>